<dbReference type="eggNOG" id="COG1518">
    <property type="taxonomic scope" value="Bacteria"/>
</dbReference>
<evidence type="ECO:0000259" key="12">
    <source>
        <dbReference type="PROSITE" id="PS50878"/>
    </source>
</evidence>
<organism evidence="13 14">
    <name type="scientific">Desulfobacca acetoxidans (strain ATCC 700848 / DSM 11109 / ASRB2)</name>
    <dbReference type="NCBI Taxonomy" id="880072"/>
    <lineage>
        <taxon>Bacteria</taxon>
        <taxon>Pseudomonadati</taxon>
        <taxon>Thermodesulfobacteriota</taxon>
        <taxon>Desulfobaccia</taxon>
        <taxon>Desulfobaccales</taxon>
        <taxon>Desulfobaccaceae</taxon>
        <taxon>Desulfobacca</taxon>
    </lineage>
</organism>
<reference evidence="14" key="2">
    <citation type="submission" date="2011-03" db="EMBL/GenBank/DDBJ databases">
        <title>The complete genome of Desulfobacca acetoxidans DSM 11109.</title>
        <authorList>
            <consortium name="US DOE Joint Genome Institute (JGI-PGF)"/>
            <person name="Lucas S."/>
            <person name="Copeland A."/>
            <person name="Lapidus A."/>
            <person name="Bruce D."/>
            <person name="Goodwin L."/>
            <person name="Pitluck S."/>
            <person name="Peters L."/>
            <person name="Kyrpides N."/>
            <person name="Mavromatis K."/>
            <person name="Ivanova N."/>
            <person name="Ovchinnikova G."/>
            <person name="Teshima H."/>
            <person name="Detter J.C."/>
            <person name="Han C."/>
            <person name="Land M."/>
            <person name="Hauser L."/>
            <person name="Markowitz V."/>
            <person name="Cheng J.-F."/>
            <person name="Hugenholtz P."/>
            <person name="Woyke T."/>
            <person name="Wu D."/>
            <person name="Spring S."/>
            <person name="Schueler E."/>
            <person name="Brambilla E."/>
            <person name="Klenk H.-P."/>
            <person name="Eisen J.A."/>
        </authorList>
    </citation>
    <scope>NUCLEOTIDE SEQUENCE [LARGE SCALE GENOMIC DNA]</scope>
    <source>
        <strain evidence="14">ATCC 700848 / DSM 11109 / ASRB2</strain>
    </source>
</reference>
<keyword evidence="4 10" id="KW-0378">Hydrolase</keyword>
<protein>
    <recommendedName>
        <fullName evidence="10">CRISPR-associated endonuclease Cas1</fullName>
        <ecNumber evidence="10">3.1.-.-</ecNumber>
    </recommendedName>
</protein>
<evidence type="ECO:0000256" key="1">
    <source>
        <dbReference type="ARBA" id="ARBA00022722"/>
    </source>
</evidence>
<dbReference type="GO" id="GO:0046872">
    <property type="term" value="F:metal ion binding"/>
    <property type="evidence" value="ECO:0007669"/>
    <property type="project" value="UniProtKB-UniRule"/>
</dbReference>
<feature type="compositionally biased region" description="Low complexity" evidence="11">
    <location>
        <begin position="493"/>
        <end position="502"/>
    </location>
</feature>
<keyword evidence="1 10" id="KW-0540">Nuclease</keyword>
<dbReference type="eggNOG" id="COG3266">
    <property type="taxonomic scope" value="Bacteria"/>
</dbReference>
<dbReference type="PROSITE" id="PS50878">
    <property type="entry name" value="RT_POL"/>
    <property type="match status" value="1"/>
</dbReference>
<dbReference type="GO" id="GO:0043571">
    <property type="term" value="P:maintenance of CRISPR repeat elements"/>
    <property type="evidence" value="ECO:0007669"/>
    <property type="project" value="UniProtKB-UniRule"/>
</dbReference>
<dbReference type="InterPro" id="IPR050646">
    <property type="entry name" value="Cas1"/>
</dbReference>
<dbReference type="SUPFAM" id="SSF56672">
    <property type="entry name" value="DNA/RNA polymerases"/>
    <property type="match status" value="1"/>
</dbReference>
<name>F2NE25_DESAR</name>
<dbReference type="eggNOG" id="COG3344">
    <property type="taxonomic scope" value="Bacteria"/>
</dbReference>
<feature type="binding site" evidence="10">
    <location>
        <position position="778"/>
    </location>
    <ligand>
        <name>Mn(2+)</name>
        <dbReference type="ChEBI" id="CHEBI:29035"/>
    </ligand>
</feature>
<dbReference type="Pfam" id="PF00078">
    <property type="entry name" value="RVT_1"/>
    <property type="match status" value="1"/>
</dbReference>
<dbReference type="InterPro" id="IPR042211">
    <property type="entry name" value="CRISPR-assoc_Cas1_N"/>
</dbReference>
<dbReference type="InterPro" id="IPR000477">
    <property type="entry name" value="RT_dom"/>
</dbReference>
<evidence type="ECO:0000256" key="3">
    <source>
        <dbReference type="ARBA" id="ARBA00022759"/>
    </source>
</evidence>
<evidence type="ECO:0000256" key="2">
    <source>
        <dbReference type="ARBA" id="ARBA00022723"/>
    </source>
</evidence>
<dbReference type="AlphaFoldDB" id="F2NE25"/>
<keyword evidence="14" id="KW-1185">Reference proteome</keyword>
<evidence type="ECO:0000313" key="13">
    <source>
        <dbReference type="EMBL" id="AEB10593.1"/>
    </source>
</evidence>
<dbReference type="HAMAP" id="MF_01470">
    <property type="entry name" value="Cas1"/>
    <property type="match status" value="1"/>
</dbReference>
<dbReference type="NCBIfam" id="TIGR00287">
    <property type="entry name" value="cas1"/>
    <property type="match status" value="1"/>
</dbReference>
<feature type="domain" description="Reverse transcriptase" evidence="12">
    <location>
        <begin position="53"/>
        <end position="284"/>
    </location>
</feature>
<dbReference type="GO" id="GO:0003677">
    <property type="term" value="F:DNA binding"/>
    <property type="evidence" value="ECO:0007669"/>
    <property type="project" value="UniProtKB-KW"/>
</dbReference>
<feature type="compositionally biased region" description="Basic and acidic residues" evidence="11">
    <location>
        <begin position="424"/>
        <end position="433"/>
    </location>
</feature>
<dbReference type="OrthoDB" id="5366084at2"/>
<gene>
    <name evidence="10" type="primary">cas1</name>
    <name evidence="13" type="ordered locus">Desac_2786</name>
</gene>
<dbReference type="EMBL" id="CP002629">
    <property type="protein sequence ID" value="AEB10593.1"/>
    <property type="molecule type" value="Genomic_DNA"/>
</dbReference>
<evidence type="ECO:0000256" key="11">
    <source>
        <dbReference type="SAM" id="MobiDB-lite"/>
    </source>
</evidence>
<evidence type="ECO:0000256" key="9">
    <source>
        <dbReference type="ARBA" id="ARBA00038592"/>
    </source>
</evidence>
<keyword evidence="6 10" id="KW-0051">Antiviral defense</keyword>
<evidence type="ECO:0000256" key="7">
    <source>
        <dbReference type="ARBA" id="ARBA00023125"/>
    </source>
</evidence>
<feature type="binding site" evidence="10">
    <location>
        <position position="793"/>
    </location>
    <ligand>
        <name>Mn(2+)</name>
        <dbReference type="ChEBI" id="CHEBI:29035"/>
    </ligand>
</feature>
<evidence type="ECO:0000256" key="4">
    <source>
        <dbReference type="ARBA" id="ARBA00022801"/>
    </source>
</evidence>
<dbReference type="PANTHER" id="PTHR34353:SF2">
    <property type="entry name" value="CRISPR-ASSOCIATED ENDONUCLEASE CAS1 1"/>
    <property type="match status" value="1"/>
</dbReference>
<comment type="subunit">
    <text evidence="9 10">Homodimer, forms a heterotetramer with a Cas2 homodimer.</text>
</comment>
<dbReference type="GO" id="GO:0016787">
    <property type="term" value="F:hydrolase activity"/>
    <property type="evidence" value="ECO:0007669"/>
    <property type="project" value="UniProtKB-KW"/>
</dbReference>
<dbReference type="CDD" id="cd01651">
    <property type="entry name" value="RT_G2_intron"/>
    <property type="match status" value="1"/>
</dbReference>
<dbReference type="Proteomes" id="UP000000483">
    <property type="component" value="Chromosome"/>
</dbReference>
<dbReference type="HOGENOM" id="CLU_021351_0_0_7"/>
<keyword evidence="3 10" id="KW-0255">Endonuclease</keyword>
<proteinExistence type="inferred from homology"/>
<dbReference type="Pfam" id="PF01867">
    <property type="entry name" value="Cas_Cas1"/>
    <property type="match status" value="1"/>
</dbReference>
<reference evidence="13 14" key="1">
    <citation type="journal article" date="2011" name="Stand. Genomic Sci.">
        <title>Complete genome sequence of the acetate-degrading sulfate reducer Desulfobacca acetoxidans type strain (ASRB2).</title>
        <authorList>
            <person name="Goker M."/>
            <person name="Teshima H."/>
            <person name="Lapidus A."/>
            <person name="Nolan M."/>
            <person name="Lucas S."/>
            <person name="Hammon N."/>
            <person name="Deshpande S."/>
            <person name="Cheng J.F."/>
            <person name="Tapia R."/>
            <person name="Han C."/>
            <person name="Goodwin L."/>
            <person name="Pitluck S."/>
            <person name="Huntemann M."/>
            <person name="Liolios K."/>
            <person name="Ivanova N."/>
            <person name="Pagani I."/>
            <person name="Mavromatis K."/>
            <person name="Ovchinikova G."/>
            <person name="Pati A."/>
            <person name="Chen A."/>
            <person name="Palaniappan K."/>
            <person name="Land M."/>
            <person name="Hauser L."/>
            <person name="Brambilla E.M."/>
            <person name="Rohde M."/>
            <person name="Spring S."/>
            <person name="Detter J.C."/>
            <person name="Woyke T."/>
            <person name="Bristow J."/>
            <person name="Eisen J.A."/>
            <person name="Markowitz V."/>
            <person name="Hugenholtz P."/>
            <person name="Kyrpides N.C."/>
            <person name="Klenk H.P."/>
        </authorList>
    </citation>
    <scope>NUCLEOTIDE SEQUENCE [LARGE SCALE GENOMIC DNA]</scope>
    <source>
        <strain evidence="14">ATCC 700848 / DSM 11109 / ASRB2</strain>
    </source>
</reference>
<comment type="function">
    <text evidence="10">CRISPR (clustered regularly interspaced short palindromic repeat), is an adaptive immune system that provides protection against mobile genetic elements (viruses, transposable elements and conjugative plasmids). CRISPR clusters contain spacers, sequences complementary to antecedent mobile elements, and target invading nucleic acids. CRISPR clusters are transcribed and processed into CRISPR RNA (crRNA). Acts as a dsDNA endonuclease. Involved in the integration of spacer DNA into the CRISPR cassette.</text>
</comment>
<keyword evidence="7 10" id="KW-0238">DNA-binding</keyword>
<feature type="compositionally biased region" description="Basic and acidic residues" evidence="11">
    <location>
        <begin position="399"/>
        <end position="409"/>
    </location>
</feature>
<dbReference type="InterPro" id="IPR013597">
    <property type="entry name" value="Mat_intron_G2"/>
</dbReference>
<feature type="binding site" evidence="10">
    <location>
        <position position="713"/>
    </location>
    <ligand>
        <name>Mn(2+)</name>
        <dbReference type="ChEBI" id="CHEBI:29035"/>
    </ligand>
</feature>
<evidence type="ECO:0000256" key="5">
    <source>
        <dbReference type="ARBA" id="ARBA00022842"/>
    </source>
</evidence>
<evidence type="ECO:0000256" key="6">
    <source>
        <dbReference type="ARBA" id="ARBA00023118"/>
    </source>
</evidence>
<sequence>MMAAPTSLFLEICSITVLLDAWRRIQKKGARGGLDGVSVQSFGDQAASHLEDLRQALQAGNYTPEPHQRIKVPKLDGSGELRPLSLPTIKDKIVQEAVRRIIEPLFEPEFLPCSYAYRPGQGPRRAIGRAIHYLEHDKCRWAVHADFDKFFDTLDHEVLLRRLQEKIKELPVLKLVRMWLRTGSIGAKGTYDDADLGVGQGGILSPLLSNIYVHPLDVYLTDKGHRYIRYADNVLILADSQPRGTEGLNDLIYFSQEMLKLRLNPEAKPLRHVADGFTFLGIHFKGRHRRLSDPKMEKIHRKIDWLTNRRQRRDLTKIVADLQEALDGIRRYYTVINPQAQFQQLEKHLRNRLSQLVAEHFRRGTFKKISDAANILTPLTWLARPDPEAQAQKAQEVARQGREMAREFKGAPGSNAALQSISKPPKEKRDRAVEQTSRSVPTPIPTSVPATDPAAAAYQNGGQADGATPPFPTPAADQKPDQQAGKSARTDTAGSGAAPAAPGISEISEAAPWDETPQAALAQADQAVARKKRKYIKKLAVETEVAVTSPGTFVGKQGGRLFIRRERKQVYSIPLIKVRGLNVHSSGVTLSSDLIKALSDKKLAIHFCTPGGEPYALLHAPISPQATLSRLQLTASQSRTGLELAKEFVDGKIRNQLNLLKYYLRSRQAETEDPYTSLYPEKSSILQRCQQELGKLQLDEDYDTGRKRLFALEGQAGAAYWAMIKTLLAPEIDYPGRERRGAVDLVNSLLNYGYGMLYPRVWRALLLAGLNPHISFLHSFQEQKPTLAFDLIEEFRSQVVDRAILSMLTRGEKLTQIKSGALLTQETRRKVITQVVERLGSLHPYRGQKVSLEEIIRRQARLLADHLEGKKRYRSFRGRY</sequence>
<dbReference type="RefSeq" id="WP_013707702.1">
    <property type="nucleotide sequence ID" value="NC_015388.1"/>
</dbReference>
<dbReference type="CDD" id="cd09634">
    <property type="entry name" value="Cas1_I-II-III"/>
    <property type="match status" value="1"/>
</dbReference>
<dbReference type="KEGG" id="dao:Desac_2786"/>
<evidence type="ECO:0000256" key="10">
    <source>
        <dbReference type="HAMAP-Rule" id="MF_01470"/>
    </source>
</evidence>
<comment type="cofactor">
    <cofactor evidence="10">
        <name>Mg(2+)</name>
        <dbReference type="ChEBI" id="CHEBI:18420"/>
    </cofactor>
    <cofactor evidence="10">
        <name>Mn(2+)</name>
        <dbReference type="ChEBI" id="CHEBI:29035"/>
    </cofactor>
</comment>
<dbReference type="EC" id="3.1.-.-" evidence="10"/>
<dbReference type="Pfam" id="PF08388">
    <property type="entry name" value="GIIM"/>
    <property type="match status" value="1"/>
</dbReference>
<dbReference type="Gene3D" id="3.100.10.20">
    <property type="entry name" value="CRISPR-associated endonuclease Cas1, N-terminal domain"/>
    <property type="match status" value="1"/>
</dbReference>
<keyword evidence="8 10" id="KW-0464">Manganese</keyword>
<dbReference type="InterPro" id="IPR043502">
    <property type="entry name" value="DNA/RNA_pol_sf"/>
</dbReference>
<evidence type="ECO:0000313" key="14">
    <source>
        <dbReference type="Proteomes" id="UP000000483"/>
    </source>
</evidence>
<dbReference type="Gene3D" id="1.20.120.920">
    <property type="entry name" value="CRISPR-associated endonuclease Cas1, C-terminal domain"/>
    <property type="match status" value="1"/>
</dbReference>
<comment type="similarity">
    <text evidence="10">Belongs to the CRISPR-associated endonuclease Cas1 family.</text>
</comment>
<dbReference type="GO" id="GO:0051607">
    <property type="term" value="P:defense response to virus"/>
    <property type="evidence" value="ECO:0007669"/>
    <property type="project" value="UniProtKB-UniRule"/>
</dbReference>
<dbReference type="GO" id="GO:0004519">
    <property type="term" value="F:endonuclease activity"/>
    <property type="evidence" value="ECO:0007669"/>
    <property type="project" value="UniProtKB-UniRule"/>
</dbReference>
<dbReference type="STRING" id="880072.Desac_2786"/>
<dbReference type="InterPro" id="IPR042206">
    <property type="entry name" value="CRISPR-assoc_Cas1_C"/>
</dbReference>
<accession>F2NE25</accession>
<keyword evidence="2 10" id="KW-0479">Metal-binding</keyword>
<keyword evidence="5 10" id="KW-0460">Magnesium</keyword>
<dbReference type="InterPro" id="IPR002729">
    <property type="entry name" value="CRISPR-assoc_Cas1"/>
</dbReference>
<evidence type="ECO:0000256" key="8">
    <source>
        <dbReference type="ARBA" id="ARBA00023211"/>
    </source>
</evidence>
<feature type="region of interest" description="Disordered" evidence="11">
    <location>
        <begin position="386"/>
        <end position="502"/>
    </location>
</feature>
<dbReference type="PANTHER" id="PTHR34353">
    <property type="entry name" value="CRISPR-ASSOCIATED ENDONUCLEASE CAS1 1"/>
    <property type="match status" value="1"/>
</dbReference>